<dbReference type="Gene3D" id="4.10.280.10">
    <property type="entry name" value="Helix-loop-helix DNA-binding domain"/>
    <property type="match status" value="1"/>
</dbReference>
<gene>
    <name evidence="3" type="ORF">TrVE_jg10716</name>
</gene>
<dbReference type="InterPro" id="IPR035965">
    <property type="entry name" value="PAS-like_dom_sf"/>
</dbReference>
<dbReference type="InterPro" id="IPR011598">
    <property type="entry name" value="bHLH_dom"/>
</dbReference>
<evidence type="ECO:0000313" key="4">
    <source>
        <dbReference type="Proteomes" id="UP001165160"/>
    </source>
</evidence>
<dbReference type="InterPro" id="IPR045239">
    <property type="entry name" value="bHLH95_bHLH"/>
</dbReference>
<feature type="domain" description="BHLH" evidence="2">
    <location>
        <begin position="134"/>
        <end position="187"/>
    </location>
</feature>
<feature type="region of interest" description="Disordered" evidence="1">
    <location>
        <begin position="43"/>
        <end position="143"/>
    </location>
</feature>
<proteinExistence type="predicted"/>
<evidence type="ECO:0000256" key="1">
    <source>
        <dbReference type="SAM" id="MobiDB-lite"/>
    </source>
</evidence>
<name>A0A9W7C281_9STRA</name>
<comment type="caution">
    <text evidence="3">The sequence shown here is derived from an EMBL/GenBank/DDBJ whole genome shotgun (WGS) entry which is preliminary data.</text>
</comment>
<organism evidence="3 4">
    <name type="scientific">Triparma verrucosa</name>
    <dbReference type="NCBI Taxonomy" id="1606542"/>
    <lineage>
        <taxon>Eukaryota</taxon>
        <taxon>Sar</taxon>
        <taxon>Stramenopiles</taxon>
        <taxon>Ochrophyta</taxon>
        <taxon>Bolidophyceae</taxon>
        <taxon>Parmales</taxon>
        <taxon>Triparmaceae</taxon>
        <taxon>Triparma</taxon>
    </lineage>
</organism>
<dbReference type="SUPFAM" id="SSF55785">
    <property type="entry name" value="PYP-like sensor domain (PAS domain)"/>
    <property type="match status" value="1"/>
</dbReference>
<dbReference type="CDD" id="cd11393">
    <property type="entry name" value="bHLH_AtbHLH_like"/>
    <property type="match status" value="1"/>
</dbReference>
<feature type="compositionally biased region" description="Acidic residues" evidence="1">
    <location>
        <begin position="54"/>
        <end position="67"/>
    </location>
</feature>
<feature type="region of interest" description="Disordered" evidence="1">
    <location>
        <begin position="1"/>
        <end position="31"/>
    </location>
</feature>
<dbReference type="AlphaFoldDB" id="A0A9W7C281"/>
<feature type="compositionally biased region" description="Basic and acidic residues" evidence="1">
    <location>
        <begin position="133"/>
        <end position="143"/>
    </location>
</feature>
<dbReference type="PROSITE" id="PS50888">
    <property type="entry name" value="BHLH"/>
    <property type="match status" value="1"/>
</dbReference>
<dbReference type="Gene3D" id="3.30.450.20">
    <property type="entry name" value="PAS domain"/>
    <property type="match status" value="1"/>
</dbReference>
<feature type="region of interest" description="Disordered" evidence="1">
    <location>
        <begin position="228"/>
        <end position="251"/>
    </location>
</feature>
<feature type="compositionally biased region" description="Pro residues" evidence="1">
    <location>
        <begin position="1"/>
        <end position="25"/>
    </location>
</feature>
<keyword evidence="4" id="KW-1185">Reference proteome</keyword>
<dbReference type="GO" id="GO:0046983">
    <property type="term" value="F:protein dimerization activity"/>
    <property type="evidence" value="ECO:0007669"/>
    <property type="project" value="InterPro"/>
</dbReference>
<reference evidence="4" key="1">
    <citation type="journal article" date="2023" name="Commun. Biol.">
        <title>Genome analysis of Parmales, the sister group of diatoms, reveals the evolutionary specialization of diatoms from phago-mixotrophs to photoautotrophs.</title>
        <authorList>
            <person name="Ban H."/>
            <person name="Sato S."/>
            <person name="Yoshikawa S."/>
            <person name="Yamada K."/>
            <person name="Nakamura Y."/>
            <person name="Ichinomiya M."/>
            <person name="Sato N."/>
            <person name="Blanc-Mathieu R."/>
            <person name="Endo H."/>
            <person name="Kuwata A."/>
            <person name="Ogata H."/>
        </authorList>
    </citation>
    <scope>NUCLEOTIDE SEQUENCE [LARGE SCALE GENOMIC DNA]</scope>
    <source>
        <strain evidence="4">NIES 3699</strain>
    </source>
</reference>
<dbReference type="SMART" id="SM00353">
    <property type="entry name" value="HLH"/>
    <property type="match status" value="1"/>
</dbReference>
<dbReference type="Proteomes" id="UP001165160">
    <property type="component" value="Unassembled WGS sequence"/>
</dbReference>
<evidence type="ECO:0000313" key="3">
    <source>
        <dbReference type="EMBL" id="GMI01385.1"/>
    </source>
</evidence>
<dbReference type="SUPFAM" id="SSF47459">
    <property type="entry name" value="HLH, helix-loop-helix DNA-binding domain"/>
    <property type="match status" value="1"/>
</dbReference>
<accession>A0A9W7C281</accession>
<evidence type="ECO:0000259" key="2">
    <source>
        <dbReference type="PROSITE" id="PS50888"/>
    </source>
</evidence>
<dbReference type="InterPro" id="IPR036638">
    <property type="entry name" value="HLH_DNA-bd_sf"/>
</dbReference>
<feature type="compositionally biased region" description="Pro residues" evidence="1">
    <location>
        <begin position="232"/>
        <end position="251"/>
    </location>
</feature>
<sequence length="395" mass="42699">MSKPPSPPLQPPSSPSPPSPLPPNPQTDLDLINFDSSSFTELTASGDLSTLPWDVDEMESVYMEEEGGGGGGGGGKRKRGQSTTTSKIHSKVSKQVASKGKGKHKKTESKRQVGQGGKKKQKKIIEEEDPLDDEKREERNLREKERSFKISAQISMLRDLLSSGGVAVPKGTKSSVLTEAANYIRVLQQHRFNSEIDRQNLVQEIRRMNSGQMGVKAQVAVRQAVSVNMGLPPTPPPPPPPPHPTPTPPGMTPNDYNAVFQYSLIPMAIATMGGSFLECNRSFATLSGFPREVLSTMTVFNITSPSSLQSAFNSISKMIPTNSKTPPKHSSSTLEGALRNGPCLLNCSLVLSDEGLAKYFCVQLTPTPEERSNLLKSAAKNTKNNGNESFRNTAG</sequence>
<protein>
    <recommendedName>
        <fullName evidence="2">BHLH domain-containing protein</fullName>
    </recommendedName>
</protein>
<dbReference type="Pfam" id="PF00010">
    <property type="entry name" value="HLH"/>
    <property type="match status" value="1"/>
</dbReference>
<dbReference type="EMBL" id="BRXX01000266">
    <property type="protein sequence ID" value="GMI01385.1"/>
    <property type="molecule type" value="Genomic_DNA"/>
</dbReference>